<comment type="caution">
    <text evidence="2">The sequence shown here is derived from an EMBL/GenBank/DDBJ whole genome shotgun (WGS) entry which is preliminary data.</text>
</comment>
<dbReference type="Proteomes" id="UP000612362">
    <property type="component" value="Unassembled WGS sequence"/>
</dbReference>
<evidence type="ECO:0000256" key="1">
    <source>
        <dbReference type="SAM" id="Phobius"/>
    </source>
</evidence>
<proteinExistence type="predicted"/>
<keyword evidence="1" id="KW-0472">Membrane</keyword>
<organism evidence="2 3">
    <name type="scientific">Ktedonospora formicarum</name>
    <dbReference type="NCBI Taxonomy" id="2778364"/>
    <lineage>
        <taxon>Bacteria</taxon>
        <taxon>Bacillati</taxon>
        <taxon>Chloroflexota</taxon>
        <taxon>Ktedonobacteria</taxon>
        <taxon>Ktedonobacterales</taxon>
        <taxon>Ktedonobacteraceae</taxon>
        <taxon>Ktedonospora</taxon>
    </lineage>
</organism>
<evidence type="ECO:0000313" key="3">
    <source>
        <dbReference type="Proteomes" id="UP000612362"/>
    </source>
</evidence>
<name>A0A8J3I5Q5_9CHLR</name>
<dbReference type="AlphaFoldDB" id="A0A8J3I5Q5"/>
<dbReference type="EMBL" id="BNJF01000003">
    <property type="protein sequence ID" value="GHO47881.1"/>
    <property type="molecule type" value="Genomic_DNA"/>
</dbReference>
<feature type="transmembrane region" description="Helical" evidence="1">
    <location>
        <begin position="6"/>
        <end position="27"/>
    </location>
</feature>
<protein>
    <submittedName>
        <fullName evidence="2">Uncharacterized protein</fullName>
    </submittedName>
</protein>
<reference evidence="2" key="1">
    <citation type="submission" date="2020-10" db="EMBL/GenBank/DDBJ databases">
        <title>Taxonomic study of unclassified bacteria belonging to the class Ktedonobacteria.</title>
        <authorList>
            <person name="Yabe S."/>
            <person name="Wang C.M."/>
            <person name="Zheng Y."/>
            <person name="Sakai Y."/>
            <person name="Cavaletti L."/>
            <person name="Monciardini P."/>
            <person name="Donadio S."/>
        </authorList>
    </citation>
    <scope>NUCLEOTIDE SEQUENCE</scope>
    <source>
        <strain evidence="2">SOSP1-1</strain>
    </source>
</reference>
<sequence>MALTYYLWGIGGLLMFVALIIIIAGFIGGMRARASANPYNNYYRGTPDMPLDGYSGPPR</sequence>
<gene>
    <name evidence="2" type="ORF">KSX_60440</name>
</gene>
<keyword evidence="1" id="KW-0812">Transmembrane</keyword>
<accession>A0A8J3I5Q5</accession>
<keyword evidence="3" id="KW-1185">Reference proteome</keyword>
<evidence type="ECO:0000313" key="2">
    <source>
        <dbReference type="EMBL" id="GHO47881.1"/>
    </source>
</evidence>
<keyword evidence="1" id="KW-1133">Transmembrane helix</keyword>